<dbReference type="VEuPathDB" id="AmoebaDB:EHI8A_005670"/>
<sequence>MEHIITLSLSIHYITQYGEELIVNFDNGMSKKMSWNTNHVWTVTLTIPPRSTRWWYSVTRANQIIRIEDLVIPREFDFDSKDRYFEVVDHWNEYFTSVTPIASKKLVSSKSMTSKLIKRYLIPRYQATLERRKSPTIDEIKQLPSTNYCGGNWGYFDEFALERPKETKVISVYSLLRENETEQ</sequence>
<proteinExistence type="predicted"/>
<dbReference type="OMA" id="IHYITIF"/>
<dbReference type="EMBL" id="BDEQ01000001">
    <property type="protein sequence ID" value="GAT95705.1"/>
    <property type="molecule type" value="Genomic_DNA"/>
</dbReference>
<name>A0A5K1U6K9_ENTHI</name>
<dbReference type="VEuPathDB" id="AmoebaDB:EHI7A_008950"/>
<accession>A0A5K1U6K9</accession>
<protein>
    <submittedName>
        <fullName evidence="1">Uncharacterized protein</fullName>
    </submittedName>
</protein>
<dbReference type="VEuPathDB" id="AmoebaDB:KM1_021360"/>
<reference evidence="1 2" key="1">
    <citation type="submission" date="2016-05" db="EMBL/GenBank/DDBJ databases">
        <title>First whole genome sequencing of Entamoeba histolytica HM1:IMSS-clone-6.</title>
        <authorList>
            <person name="Mukherjee Avik.K."/>
            <person name="Izumyama S."/>
            <person name="Nakada-Tsukui K."/>
            <person name="Nozaki T."/>
        </authorList>
    </citation>
    <scope>NUCLEOTIDE SEQUENCE [LARGE SCALE GENOMIC DNA]</scope>
    <source>
        <strain evidence="1 2">HM1:IMSS clone 6</strain>
    </source>
</reference>
<dbReference type="VEuPathDB" id="AmoebaDB:EHI5A_019510"/>
<dbReference type="VEuPathDB" id="AmoebaDB:EHI_025430"/>
<dbReference type="GO" id="GO:0030246">
    <property type="term" value="F:carbohydrate binding"/>
    <property type="evidence" value="ECO:0007669"/>
    <property type="project" value="InterPro"/>
</dbReference>
<gene>
    <name evidence="1" type="ORF">CL6EHI_025430</name>
</gene>
<dbReference type="InterPro" id="IPR013784">
    <property type="entry name" value="Carb-bd-like_fold"/>
</dbReference>
<dbReference type="SUPFAM" id="SSF49452">
    <property type="entry name" value="Starch-binding domain-like"/>
    <property type="match status" value="1"/>
</dbReference>
<evidence type="ECO:0000313" key="2">
    <source>
        <dbReference type="Proteomes" id="UP000078387"/>
    </source>
</evidence>
<dbReference type="Proteomes" id="UP000078387">
    <property type="component" value="Unassembled WGS sequence"/>
</dbReference>
<organism evidence="1 2">
    <name type="scientific">Entamoeba histolytica</name>
    <dbReference type="NCBI Taxonomy" id="5759"/>
    <lineage>
        <taxon>Eukaryota</taxon>
        <taxon>Amoebozoa</taxon>
        <taxon>Evosea</taxon>
        <taxon>Archamoebae</taxon>
        <taxon>Mastigamoebida</taxon>
        <taxon>Entamoebidae</taxon>
        <taxon>Entamoeba</taxon>
    </lineage>
</organism>
<comment type="caution">
    <text evidence="1">The sequence shown here is derived from an EMBL/GenBank/DDBJ whole genome shotgun (WGS) entry which is preliminary data.</text>
</comment>
<dbReference type="AlphaFoldDB" id="A0A5K1U6K9"/>
<evidence type="ECO:0000313" key="1">
    <source>
        <dbReference type="EMBL" id="GAT95705.1"/>
    </source>
</evidence>